<accession>A0A3N0UN23</accession>
<name>A0A3N0UN23_9GAMM</name>
<dbReference type="AlphaFoldDB" id="A0A3N0UN23"/>
<gene>
    <name evidence="1" type="ORF">EC392_06350</name>
</gene>
<dbReference type="EMBL" id="RJUJ01000005">
    <property type="protein sequence ID" value="ROH81980.1"/>
    <property type="molecule type" value="Genomic_DNA"/>
</dbReference>
<proteinExistence type="predicted"/>
<comment type="caution">
    <text evidence="1">The sequence shown here is derived from an EMBL/GenBank/DDBJ whole genome shotgun (WGS) entry which is preliminary data.</text>
</comment>
<protein>
    <submittedName>
        <fullName evidence="1">Uncharacterized protein</fullName>
    </submittedName>
</protein>
<sequence>MMAQEKKVATTAGAATRAAGSVSGLGVDHTGLACALPGRSWQRGMLLGDDLYIKQAYRGSMKRARLTRYAFTLSSHLYGGAVYVINYRTDRNIIITLDICIIQHEYDEEFGVCELVQSDDQAFPIPGSEPVYVDPHLEAIFLIGKS</sequence>
<organism evidence="1 2">
    <name type="scientific">Lonsdalea populi</name>
    <dbReference type="NCBI Taxonomy" id="1172565"/>
    <lineage>
        <taxon>Bacteria</taxon>
        <taxon>Pseudomonadati</taxon>
        <taxon>Pseudomonadota</taxon>
        <taxon>Gammaproteobacteria</taxon>
        <taxon>Enterobacterales</taxon>
        <taxon>Pectobacteriaceae</taxon>
        <taxon>Lonsdalea</taxon>
    </lineage>
</organism>
<evidence type="ECO:0000313" key="2">
    <source>
        <dbReference type="Proteomes" id="UP000274511"/>
    </source>
</evidence>
<reference evidence="1 2" key="1">
    <citation type="submission" date="2018-10" db="EMBL/GenBank/DDBJ databases">
        <title>New species genome.</title>
        <authorList>
            <person name="Li Y."/>
        </authorList>
    </citation>
    <scope>NUCLEOTIDE SEQUENCE [LARGE SCALE GENOMIC DNA]</scope>
    <source>
        <strain evidence="1 2">L6_4B</strain>
    </source>
</reference>
<evidence type="ECO:0000313" key="1">
    <source>
        <dbReference type="EMBL" id="ROH81980.1"/>
    </source>
</evidence>
<dbReference type="Proteomes" id="UP000274511">
    <property type="component" value="Unassembled WGS sequence"/>
</dbReference>